<dbReference type="EMBL" id="QNRE01000004">
    <property type="protein sequence ID" value="RBO91317.1"/>
    <property type="molecule type" value="Genomic_DNA"/>
</dbReference>
<dbReference type="OrthoDB" id="5196758at2"/>
<proteinExistence type="predicted"/>
<dbReference type="AlphaFoldDB" id="A0A366DMI9"/>
<comment type="caution">
    <text evidence="1">The sequence shown here is derived from an EMBL/GenBank/DDBJ whole genome shotgun (WGS) entry which is preliminary data.</text>
</comment>
<evidence type="ECO:0000313" key="2">
    <source>
        <dbReference type="Proteomes" id="UP000252586"/>
    </source>
</evidence>
<organism evidence="1 2">
    <name type="scientific">Nocardia puris</name>
    <dbReference type="NCBI Taxonomy" id="208602"/>
    <lineage>
        <taxon>Bacteria</taxon>
        <taxon>Bacillati</taxon>
        <taxon>Actinomycetota</taxon>
        <taxon>Actinomycetes</taxon>
        <taxon>Mycobacteriales</taxon>
        <taxon>Nocardiaceae</taxon>
        <taxon>Nocardia</taxon>
    </lineage>
</organism>
<evidence type="ECO:0000313" key="1">
    <source>
        <dbReference type="EMBL" id="RBO91317.1"/>
    </source>
</evidence>
<accession>A0A366DMI9</accession>
<name>A0A366DMI9_9NOCA</name>
<dbReference type="RefSeq" id="WP_147265799.1">
    <property type="nucleotide sequence ID" value="NZ_QNRE01000004.1"/>
</dbReference>
<dbReference type="Proteomes" id="UP000252586">
    <property type="component" value="Unassembled WGS sequence"/>
</dbReference>
<protein>
    <submittedName>
        <fullName evidence="1">Uncharacterized protein</fullName>
    </submittedName>
</protein>
<sequence>MSLPTIFYTLPADAVRAGMSTEDGCDVLTAKTRTDHNGTQFVLLDVYVPRPDEPEIDAANREFTEGRVYQRDQRVELAVFADTTVDGSTDPRAVIPRGDAEPAVPKVEVVIHRDPDDATTVTVYLNGQPVDAAEFHVDPGRAGNEPEEVAAQRASRADNLAQASPRAAAQLAELYGHYPLPGPRTFDPQHAPDPERNPLGATLWALEAAAAAVQRRDREYWLAITAWAREHDVLNAEQIADTYRHTVRKMAVPPDFWEDGQLR</sequence>
<reference evidence="1 2" key="1">
    <citation type="submission" date="2018-06" db="EMBL/GenBank/DDBJ databases">
        <title>Genomic Encyclopedia of Type Strains, Phase IV (KMG-IV): sequencing the most valuable type-strain genomes for metagenomic binning, comparative biology and taxonomic classification.</title>
        <authorList>
            <person name="Goeker M."/>
        </authorList>
    </citation>
    <scope>NUCLEOTIDE SEQUENCE [LARGE SCALE GENOMIC DNA]</scope>
    <source>
        <strain evidence="1 2">DSM 44599</strain>
    </source>
</reference>
<keyword evidence="2" id="KW-1185">Reference proteome</keyword>
<gene>
    <name evidence="1" type="ORF">DFR74_10419</name>
</gene>
<dbReference type="STRING" id="1210090.GCA_001613185_00920"/>